<dbReference type="Pfam" id="PF00270">
    <property type="entry name" value="DEAD"/>
    <property type="match status" value="1"/>
</dbReference>
<dbReference type="PANTHER" id="PTHR18934">
    <property type="entry name" value="ATP-DEPENDENT RNA HELICASE"/>
    <property type="match status" value="1"/>
</dbReference>
<dbReference type="SMART" id="SM00490">
    <property type="entry name" value="HELICc"/>
    <property type="match status" value="1"/>
</dbReference>
<feature type="domain" description="Helicase ATP-binding" evidence="6">
    <location>
        <begin position="25"/>
        <end position="185"/>
    </location>
</feature>
<evidence type="ECO:0000256" key="2">
    <source>
        <dbReference type="ARBA" id="ARBA00022801"/>
    </source>
</evidence>
<dbReference type="Pfam" id="PF07717">
    <property type="entry name" value="OB_NTP_bind"/>
    <property type="match status" value="1"/>
</dbReference>
<dbReference type="InterPro" id="IPR007502">
    <property type="entry name" value="Helicase-assoc_dom"/>
</dbReference>
<dbReference type="GO" id="GO:0003724">
    <property type="term" value="F:RNA helicase activity"/>
    <property type="evidence" value="ECO:0007669"/>
    <property type="project" value="InterPro"/>
</dbReference>
<feature type="region of interest" description="Disordered" evidence="5">
    <location>
        <begin position="1081"/>
        <end position="1131"/>
    </location>
</feature>
<feature type="region of interest" description="Disordered" evidence="5">
    <location>
        <begin position="446"/>
        <end position="525"/>
    </location>
</feature>
<evidence type="ECO:0000256" key="5">
    <source>
        <dbReference type="SAM" id="MobiDB-lite"/>
    </source>
</evidence>
<evidence type="ECO:0000259" key="6">
    <source>
        <dbReference type="PROSITE" id="PS51192"/>
    </source>
</evidence>
<dbReference type="Proteomes" id="UP000058305">
    <property type="component" value="Chromosome"/>
</dbReference>
<feature type="compositionally biased region" description="Acidic residues" evidence="5">
    <location>
        <begin position="207"/>
        <end position="216"/>
    </location>
</feature>
<dbReference type="InterPro" id="IPR001650">
    <property type="entry name" value="Helicase_C-like"/>
</dbReference>
<dbReference type="KEGG" id="mvd:AWU67_12925"/>
<protein>
    <submittedName>
        <fullName evidence="8">ATP-dependent RNA helicase HrpA</fullName>
    </submittedName>
</protein>
<dbReference type="RefSeq" id="WP_067229780.1">
    <property type="nucleotide sequence ID" value="NZ_CP014145.1"/>
</dbReference>
<dbReference type="PROSITE" id="PS51192">
    <property type="entry name" value="HELICASE_ATP_BIND_1"/>
    <property type="match status" value="1"/>
</dbReference>
<dbReference type="SUPFAM" id="SSF52540">
    <property type="entry name" value="P-loop containing nucleoside triphosphate hydrolases"/>
    <property type="match status" value="2"/>
</dbReference>
<organism evidence="8 9">
    <name type="scientific">Microterricola viridarii</name>
    <dbReference type="NCBI Taxonomy" id="412690"/>
    <lineage>
        <taxon>Bacteria</taxon>
        <taxon>Bacillati</taxon>
        <taxon>Actinomycetota</taxon>
        <taxon>Actinomycetes</taxon>
        <taxon>Micrococcales</taxon>
        <taxon>Microbacteriaceae</taxon>
        <taxon>Microterricola</taxon>
    </lineage>
</organism>
<dbReference type="InterPro" id="IPR011545">
    <property type="entry name" value="DEAD/DEAH_box_helicase_dom"/>
</dbReference>
<evidence type="ECO:0000256" key="3">
    <source>
        <dbReference type="ARBA" id="ARBA00022806"/>
    </source>
</evidence>
<dbReference type="Pfam" id="PF00271">
    <property type="entry name" value="Helicase_C"/>
    <property type="match status" value="1"/>
</dbReference>
<keyword evidence="9" id="KW-1185">Reference proteome</keyword>
<dbReference type="SMART" id="SM00487">
    <property type="entry name" value="DEXDc"/>
    <property type="match status" value="1"/>
</dbReference>
<feature type="compositionally biased region" description="Gly residues" evidence="5">
    <location>
        <begin position="1120"/>
        <end position="1130"/>
    </location>
</feature>
<dbReference type="GO" id="GO:0003723">
    <property type="term" value="F:RNA binding"/>
    <property type="evidence" value="ECO:0007669"/>
    <property type="project" value="TreeGrafter"/>
</dbReference>
<dbReference type="EMBL" id="CP014145">
    <property type="protein sequence ID" value="AMB59616.1"/>
    <property type="molecule type" value="Genomic_DNA"/>
</dbReference>
<evidence type="ECO:0000256" key="4">
    <source>
        <dbReference type="ARBA" id="ARBA00022840"/>
    </source>
</evidence>
<dbReference type="Gene3D" id="1.20.120.1080">
    <property type="match status" value="1"/>
</dbReference>
<dbReference type="InterPro" id="IPR014001">
    <property type="entry name" value="Helicase_ATP-bd"/>
</dbReference>
<dbReference type="GO" id="GO:0005524">
    <property type="term" value="F:ATP binding"/>
    <property type="evidence" value="ECO:0007669"/>
    <property type="project" value="UniProtKB-KW"/>
</dbReference>
<keyword evidence="4" id="KW-0067">ATP-binding</keyword>
<dbReference type="InterPro" id="IPR003593">
    <property type="entry name" value="AAA+_ATPase"/>
</dbReference>
<keyword evidence="2" id="KW-0378">Hydrolase</keyword>
<dbReference type="SMART" id="SM00382">
    <property type="entry name" value="AAA"/>
    <property type="match status" value="1"/>
</dbReference>
<dbReference type="InterPro" id="IPR011709">
    <property type="entry name" value="DEAD-box_helicase_OB_fold"/>
</dbReference>
<dbReference type="InterPro" id="IPR027417">
    <property type="entry name" value="P-loop_NTPase"/>
</dbReference>
<accession>A0A0X8E5V9</accession>
<dbReference type="InterPro" id="IPR024590">
    <property type="entry name" value="HrpA_C"/>
</dbReference>
<dbReference type="InterPro" id="IPR010222">
    <property type="entry name" value="RNA_helicase_HrpA"/>
</dbReference>
<dbReference type="Gene3D" id="1.10.10.2130">
    <property type="entry name" value="DEAH helicase family, winged-helix domain"/>
    <property type="match status" value="1"/>
</dbReference>
<proteinExistence type="predicted"/>
<evidence type="ECO:0000313" key="8">
    <source>
        <dbReference type="EMBL" id="AMB59616.1"/>
    </source>
</evidence>
<keyword evidence="1" id="KW-0547">Nucleotide-binding</keyword>
<dbReference type="CDD" id="cd18791">
    <property type="entry name" value="SF2_C_RHA"/>
    <property type="match status" value="1"/>
</dbReference>
<feature type="region of interest" description="Disordered" evidence="5">
    <location>
        <begin position="205"/>
        <end position="224"/>
    </location>
</feature>
<reference evidence="8 9" key="1">
    <citation type="journal article" date="2016" name="J. Biotechnol.">
        <title>First complete genome sequence of a species in the genus Microterricola, an extremophilic cold active enzyme producing bacterial strain ERGS5:02 isolated from Sikkim Himalaya.</title>
        <authorList>
            <person name="Himanshu"/>
            <person name="Swarnkar M.K."/>
            <person name="Singh D."/>
            <person name="Kumar R."/>
        </authorList>
    </citation>
    <scope>NUCLEOTIDE SEQUENCE [LARGE SCALE GENOMIC DNA]</scope>
    <source>
        <strain evidence="8 9">ERGS5:02</strain>
    </source>
</reference>
<feature type="region of interest" description="Disordered" evidence="5">
    <location>
        <begin position="680"/>
        <end position="699"/>
    </location>
</feature>
<keyword evidence="3 8" id="KW-0347">Helicase</keyword>
<feature type="compositionally biased region" description="Basic and acidic residues" evidence="5">
    <location>
        <begin position="689"/>
        <end position="699"/>
    </location>
</feature>
<dbReference type="PROSITE" id="PS51194">
    <property type="entry name" value="HELICASE_CTER"/>
    <property type="match status" value="1"/>
</dbReference>
<dbReference type="GO" id="GO:0016787">
    <property type="term" value="F:hydrolase activity"/>
    <property type="evidence" value="ECO:0007669"/>
    <property type="project" value="UniProtKB-KW"/>
</dbReference>
<sequence>MTDTAIPEITYPPELPVSAMRDEIADAIRDNQVVIVAGATGSGKTTQIPKICLELGRTSIGHTQPRRLAARTIAERIAEELGEEVGGLVGYQVRFTDKATASTRVKLMTDGILLNEMHRDRLLRRYDTIIIDEAHERSLNIDFLLGYLKELLPKRPDLKVIVTSATIDPESFAKHFADAEGNPAKIIEVSGRTYPVEIRYRPLVAEESLDEDDEEQTGAANPADDKDYLQGILEALDELARESNGDVLVFLSGENEIRDAEEAVRSHYGIAGGGRGGAGVTEVLPLYGRLSAADQHRVFQPSTIAGVRRRVILATNVAETSLTVPGIKYVIDAGTARISRYSVRSKVQRLPIEAISQASANQRSGRSGRTSNGIAIRLYSEEDFNRRPEFTEPEVLRTNLAAVILQMIALDLGDIAKFPFLTPPDSRGVKDGLDLLSELGAIRAGSPRSRYGASAPTRPAESGAGAPTRPAESGADAPTRPAESGAYAPTRPAETDAETPAGRVATKERIETKGATPKLTRIGQQLSKLPIDPRFGRMVIESKTQNVSRDVLAIVAGLTIQDPRERPLERRQAADEQHARFADPTSDFLSLLNLWNYLEKQQRELGSSAFRRLCKAEHLNYLRVREWNDVYRQLRQLAKPLGLSVQDSGTDGPAEPNPDGIHRALLSGLLSHIGLKDQAQAAKASGPRGSKETAAARRGKGEYIGARQARFTLFPGSALAKKQPDAVMSAELVETSRLFARTNAAIDPAWAEPLAGDLCKRSYSEPHWSKNQGSVIAYEKVTLYGVPIVPKRRVQFGNIDPHYARELFIRHALVEGEWDVSRLNAGLTAFDRANKRLRSELEQLEERTRRRDILVDDEAVFEFYNRRIPAEISSTRSFETWWRTANKETPDLLTMTAEALVPDAATSDVDAGLFPPSWRQDDQVFTLRYKFEPGAVDDGVSVIVPLTLLARLRPEGFDWQVDGLRGELITALLKSLPKVIRRNVVPAADWAAKIAAELPERPEGAAGSRGSAPMTVVPFTEAVAAVIKKLVYVPVTSADFDLDRVPPHLRVTFRVVDGKGREIDSAKDLRALQGRLSERARDAVASTFADPDAGGRGRRGGRADSTDEQTGDFSVQPRGGRPGRPGGRGTAVGAASAFVERSGLTTFPTDLPNIPGNGPDQQGTEIARFVDLKQGENTIRAYPALVDEGQSVALRLLTTAEEQARAMPGGIRRLLLLAVPSPSSYVQKHLTGNEKLTLAASPYRNTAALFDDCLAACVDDVLFRVKPDGLVFSKAEFETVRDRVSAVVMDTMFDTVKMVTSTLTAARKADKALKAASSITIMSALADARQQLDGLVYPGFVSQTGLERLRHLPRYLGGIGVRVEKLVANPGRDRVGLTEIEAAQKAFRDAGGTIPLEPHAPANLVKARWMLEELRISLFAQELRTAESVSLQRINKVLAG</sequence>
<reference evidence="9" key="2">
    <citation type="submission" date="2016-01" db="EMBL/GenBank/DDBJ databases">
        <title>First complete genome sequence of a species in the genus Microterricola, an extremophilic cold active enzyme producing strain ERGS5:02 isolated from Sikkim Himalaya.</title>
        <authorList>
            <person name="Kumar R."/>
            <person name="Singh D."/>
            <person name="Swarnkar M.K."/>
        </authorList>
    </citation>
    <scope>NUCLEOTIDE SEQUENCE [LARGE SCALE GENOMIC DNA]</scope>
    <source>
        <strain evidence="9">ERGS5:02</strain>
    </source>
</reference>
<feature type="domain" description="Helicase C-terminal" evidence="7">
    <location>
        <begin position="231"/>
        <end position="411"/>
    </location>
</feature>
<evidence type="ECO:0000256" key="1">
    <source>
        <dbReference type="ARBA" id="ARBA00022741"/>
    </source>
</evidence>
<gene>
    <name evidence="8" type="ORF">AWU67_12925</name>
</gene>
<evidence type="ECO:0000259" key="7">
    <source>
        <dbReference type="PROSITE" id="PS51194"/>
    </source>
</evidence>
<dbReference type="SMART" id="SM00847">
    <property type="entry name" value="HA2"/>
    <property type="match status" value="1"/>
</dbReference>
<name>A0A0X8E5V9_9MICO</name>
<evidence type="ECO:0000313" key="9">
    <source>
        <dbReference type="Proteomes" id="UP000058305"/>
    </source>
</evidence>
<dbReference type="Pfam" id="PF21010">
    <property type="entry name" value="HA2_C"/>
    <property type="match status" value="1"/>
</dbReference>
<dbReference type="Pfam" id="PF11898">
    <property type="entry name" value="DUF3418"/>
    <property type="match status" value="1"/>
</dbReference>
<dbReference type="NCBIfam" id="TIGR01967">
    <property type="entry name" value="DEAH_box_HrpA"/>
    <property type="match status" value="1"/>
</dbReference>
<dbReference type="PANTHER" id="PTHR18934:SF99">
    <property type="entry name" value="ATP-DEPENDENT RNA HELICASE DHX37-RELATED"/>
    <property type="match status" value="1"/>
</dbReference>
<dbReference type="Gene3D" id="3.40.50.300">
    <property type="entry name" value="P-loop containing nucleotide triphosphate hydrolases"/>
    <property type="match status" value="2"/>
</dbReference>
<dbReference type="InterPro" id="IPR042035">
    <property type="entry name" value="DEAH_win-hel_dom"/>
</dbReference>